<evidence type="ECO:0000256" key="7">
    <source>
        <dbReference type="ARBA" id="ARBA00025769"/>
    </source>
</evidence>
<accession>A0ABN8RHD8</accession>
<dbReference type="SMART" id="SM00479">
    <property type="entry name" value="EXOIII"/>
    <property type="match status" value="1"/>
</dbReference>
<proteinExistence type="inferred from homology"/>
<dbReference type="InterPro" id="IPR054362">
    <property type="entry name" value="Exu_RNase_H-like"/>
</dbReference>
<dbReference type="CDD" id="cd06127">
    <property type="entry name" value="DEDDh"/>
    <property type="match status" value="1"/>
</dbReference>
<comment type="caution">
    <text evidence="9">The sequence shown here is derived from an EMBL/GenBank/DDBJ whole genome shotgun (WGS) entry which is preliminary data.</text>
</comment>
<keyword evidence="5" id="KW-0269">Exonuclease</keyword>
<evidence type="ECO:0000256" key="2">
    <source>
        <dbReference type="ARBA" id="ARBA00022722"/>
    </source>
</evidence>
<evidence type="ECO:0000256" key="3">
    <source>
        <dbReference type="ARBA" id="ARBA00022723"/>
    </source>
</evidence>
<dbReference type="SUPFAM" id="SSF53098">
    <property type="entry name" value="Ribonuclease H-like"/>
    <property type="match status" value="1"/>
</dbReference>
<dbReference type="Pfam" id="PF22123">
    <property type="entry name" value="Exu_RNase_H_like"/>
    <property type="match status" value="1"/>
</dbReference>
<dbReference type="Proteomes" id="UP001159405">
    <property type="component" value="Unassembled WGS sequence"/>
</dbReference>
<keyword evidence="2" id="KW-0540">Nuclease</keyword>
<dbReference type="PANTHER" id="PTHR13058">
    <property type="entry name" value="THREE PRIME REPAIR EXONUCLEASE 1, 2"/>
    <property type="match status" value="1"/>
</dbReference>
<dbReference type="Gene3D" id="3.30.420.10">
    <property type="entry name" value="Ribonuclease H-like superfamily/Ribonuclease H"/>
    <property type="match status" value="1"/>
</dbReference>
<comment type="similarity">
    <text evidence="7">Belongs to the exonuclease superfamily. TREX family.</text>
</comment>
<dbReference type="InterPro" id="IPR013520">
    <property type="entry name" value="Ribonucl_H"/>
</dbReference>
<evidence type="ECO:0000256" key="6">
    <source>
        <dbReference type="ARBA" id="ARBA00022842"/>
    </source>
</evidence>
<dbReference type="InterPro" id="IPR049012">
    <property type="entry name" value="Mutator_transp_dom"/>
</dbReference>
<dbReference type="EMBL" id="CALNXK010000223">
    <property type="protein sequence ID" value="CAH3177255.1"/>
    <property type="molecule type" value="Genomic_DNA"/>
</dbReference>
<evidence type="ECO:0000256" key="4">
    <source>
        <dbReference type="ARBA" id="ARBA00022801"/>
    </source>
</evidence>
<reference evidence="9 10" key="1">
    <citation type="submission" date="2022-05" db="EMBL/GenBank/DDBJ databases">
        <authorList>
            <consortium name="Genoscope - CEA"/>
            <person name="William W."/>
        </authorList>
    </citation>
    <scope>NUCLEOTIDE SEQUENCE [LARGE SCALE GENOMIC DNA]</scope>
</reference>
<protein>
    <recommendedName>
        <fullName evidence="8">Exonuclease domain-containing protein</fullName>
    </recommendedName>
</protein>
<feature type="non-terminal residue" evidence="9">
    <location>
        <position position="616"/>
    </location>
</feature>
<feature type="domain" description="Exonuclease" evidence="8">
    <location>
        <begin position="350"/>
        <end position="548"/>
    </location>
</feature>
<keyword evidence="10" id="KW-1185">Reference proteome</keyword>
<dbReference type="InterPro" id="IPR012337">
    <property type="entry name" value="RNaseH-like_sf"/>
</dbReference>
<dbReference type="InterPro" id="IPR040393">
    <property type="entry name" value="TREX1/2"/>
</dbReference>
<keyword evidence="4" id="KW-0378">Hydrolase</keyword>
<organism evidence="9 10">
    <name type="scientific">Porites lobata</name>
    <dbReference type="NCBI Taxonomy" id="104759"/>
    <lineage>
        <taxon>Eukaryota</taxon>
        <taxon>Metazoa</taxon>
        <taxon>Cnidaria</taxon>
        <taxon>Anthozoa</taxon>
        <taxon>Hexacorallia</taxon>
        <taxon>Scleractinia</taxon>
        <taxon>Fungiina</taxon>
        <taxon>Poritidae</taxon>
        <taxon>Porites</taxon>
    </lineage>
</organism>
<evidence type="ECO:0000256" key="1">
    <source>
        <dbReference type="ARBA" id="ARBA00001946"/>
    </source>
</evidence>
<evidence type="ECO:0000259" key="8">
    <source>
        <dbReference type="SMART" id="SM00479"/>
    </source>
</evidence>
<comment type="cofactor">
    <cofactor evidence="1">
        <name>Mg(2+)</name>
        <dbReference type="ChEBI" id="CHEBI:18420"/>
    </cofactor>
</comment>
<keyword evidence="6" id="KW-0460">Magnesium</keyword>
<gene>
    <name evidence="9" type="ORF">PLOB_00019187</name>
</gene>
<dbReference type="PANTHER" id="PTHR13058:SF22">
    <property type="entry name" value="EXODEOXYRIBONUCLEASE III"/>
    <property type="match status" value="1"/>
</dbReference>
<name>A0ABN8RHD8_9CNID</name>
<sequence length="616" mass="69025">MGSKTKKVLDYSCANKLCRICESARSKGKDPAYHDCRQNHKGSSKSMEPEVGVRLFNDAPNYGVKYSVFIGDDDSSTIAKIHEEVGYNVEKWSDSSHATRTLVSHLHKIKSEKNNVPGESVLSQKVIDYFQKCFSYCLTQNKGDPEKMRKSLIAIAPHALFWRTQNIWCKWFQNPDTYSHKDLPNGRDLTGEHLKKNLTSLFSIYSSDIVINKLVENASSQSNESLHSTVGSKVPKIRFYGGSESADQRIAAAVAQTNLGKQYLVDTLHCADIEPGQITEQKIAMIDYERDAGQKRNGITLTLDPDLLQKAVVTPQELKEFEKYVPTFSERPSKKYITCPDDENSVKSFSFVIFDTETSCGGKQAEIIQLAAETREGRSFSKFTTPKKEISPHASRVNKFKISWVGGKKCLYRGGNILQTVPFRECLRSFVDFLEDSKGSCDKIVLIGHNSASFDTHILLKTIQEYSPELLHTMKELNIHFADSLILFRNLIKEKHAGLKQDDGSFVKINQEALYKHLFGTDFQGHDALDDVKALSKILFKSSVQLSLSKIVNKSGTTDINSAIGDMNYLDRSHALLKSFDEIIGDPSEGGVMKKSTAKKLADSGLGFHHLKSLFD</sequence>
<dbReference type="Pfam" id="PF20700">
    <property type="entry name" value="Mutator"/>
    <property type="match status" value="1"/>
</dbReference>
<evidence type="ECO:0000256" key="5">
    <source>
        <dbReference type="ARBA" id="ARBA00022839"/>
    </source>
</evidence>
<dbReference type="InterPro" id="IPR036397">
    <property type="entry name" value="RNaseH_sf"/>
</dbReference>
<evidence type="ECO:0000313" key="9">
    <source>
        <dbReference type="EMBL" id="CAH3177255.1"/>
    </source>
</evidence>
<evidence type="ECO:0000313" key="10">
    <source>
        <dbReference type="Proteomes" id="UP001159405"/>
    </source>
</evidence>
<keyword evidence="3" id="KW-0479">Metal-binding</keyword>